<accession>B7EAV6</accession>
<reference evidence="2" key="5">
    <citation type="submission" date="2015-10" db="EMBL/GenBank/DDBJ databases">
        <authorList>
            <person name="Sakai H."/>
            <person name="Kawahara Y."/>
            <person name="Matsumoto T."/>
            <person name="Buell C.R."/>
            <person name="Itoh T."/>
        </authorList>
    </citation>
    <scope>NUCLEOTIDE SEQUENCE</scope>
</reference>
<gene>
    <name evidence="2" type="ordered locus">Os08g0213400</name>
    <name evidence="3" type="ordered locus">Os08g0216600</name>
    <name evidence="2" type="ORF">OSNPB_080213400</name>
    <name evidence="3" type="ORF">OSNPB_080216600</name>
</gene>
<dbReference type="EMBL" id="AP014964">
    <property type="protein sequence ID" value="BAT04352.1"/>
    <property type="molecule type" value="Genomic_DNA"/>
</dbReference>
<dbReference type="AlphaFoldDB" id="B7EAV6"/>
<keyword evidence="4" id="KW-1185">Reference proteome</keyword>
<dbReference type="Gramene" id="Os08t0216600-01">
    <property type="protein sequence ID" value="Os08t0216600-01"/>
    <property type="gene ID" value="Os08g0216600"/>
</dbReference>
<dbReference type="EMBL" id="AK065398">
    <property type="protein sequence ID" value="BAG89503.1"/>
    <property type="molecule type" value="mRNA"/>
</dbReference>
<reference evidence="2 4" key="4">
    <citation type="journal article" date="2013" name="Rice">
        <title>Improvement of the Oryza sativa Nipponbare reference genome using next generation sequence and optical map data.</title>
        <authorList>
            <person name="Kawahara Y."/>
            <person name="de la Bastide M."/>
            <person name="Hamilton J.P."/>
            <person name="Kanamori H."/>
            <person name="McCombie W.R."/>
            <person name="Ouyang S."/>
            <person name="Schwartz D.C."/>
            <person name="Tanaka T."/>
            <person name="Wu J."/>
            <person name="Zhou S."/>
            <person name="Childs K.L."/>
            <person name="Davidson R.M."/>
            <person name="Lin H."/>
            <person name="Quesada-Ocampo L."/>
            <person name="Vaillancourt B."/>
            <person name="Sakai H."/>
            <person name="Lee S.S."/>
            <person name="Kim J."/>
            <person name="Numa H."/>
            <person name="Itoh T."/>
            <person name="Buell C.R."/>
            <person name="Matsumoto T."/>
        </authorList>
    </citation>
    <scope>NUCLEOTIDE SEQUENCE [LARGE SCALE GENOMIC DNA]</scope>
    <source>
        <strain evidence="4">cv. Nipponbare</strain>
    </source>
</reference>
<reference evidence="2" key="3">
    <citation type="journal article" date="2013" name="Plant Cell Physiol.">
        <title>Rice Annotation Project Database (RAP-DB): an integrative and interactive database for rice genomics.</title>
        <authorList>
            <person name="Sakai H."/>
            <person name="Lee S.S."/>
            <person name="Tanaka T."/>
            <person name="Numa H."/>
            <person name="Kim J."/>
            <person name="Kawahara Y."/>
            <person name="Wakimoto H."/>
            <person name="Yang C.C."/>
            <person name="Iwamoto M."/>
            <person name="Abe T."/>
            <person name="Yamada Y."/>
            <person name="Muto A."/>
            <person name="Inokuchi H."/>
            <person name="Ikemura T."/>
            <person name="Matsumoto T."/>
            <person name="Sasaki T."/>
            <person name="Itoh T."/>
        </authorList>
    </citation>
    <scope>NUCLEOTIDE SEQUENCE</scope>
</reference>
<evidence type="ECO:0000313" key="4">
    <source>
        <dbReference type="Proteomes" id="UP000059680"/>
    </source>
</evidence>
<dbReference type="Proteomes" id="UP000059680">
    <property type="component" value="Chromosome 8"/>
</dbReference>
<dbReference type="ExpressionAtlas" id="B7EAV6">
    <property type="expression patterns" value="baseline"/>
</dbReference>
<dbReference type="EMBL" id="AP014964">
    <property type="protein sequence ID" value="BAT04335.1"/>
    <property type="molecule type" value="Genomic_DNA"/>
</dbReference>
<dbReference type="Gramene" id="Os08t0213400-02">
    <property type="protein sequence ID" value="Os08t0213400-02"/>
    <property type="gene ID" value="Os08g0213400"/>
</dbReference>
<reference evidence="4" key="2">
    <citation type="journal article" date="2005" name="Nature">
        <title>The map-based sequence of the rice genome.</title>
        <authorList>
            <consortium name="International rice genome sequencing project (IRGSP)"/>
            <person name="Matsumoto T."/>
            <person name="Wu J."/>
            <person name="Kanamori H."/>
            <person name="Katayose Y."/>
            <person name="Fujisawa M."/>
            <person name="Namiki N."/>
            <person name="Mizuno H."/>
            <person name="Yamamoto K."/>
            <person name="Antonio B.A."/>
            <person name="Baba T."/>
            <person name="Sakata K."/>
            <person name="Nagamura Y."/>
            <person name="Aoki H."/>
            <person name="Arikawa K."/>
            <person name="Arita K."/>
            <person name="Bito T."/>
            <person name="Chiden Y."/>
            <person name="Fujitsuka N."/>
            <person name="Fukunaka R."/>
            <person name="Hamada M."/>
            <person name="Harada C."/>
            <person name="Hayashi A."/>
            <person name="Hijishita S."/>
            <person name="Honda M."/>
            <person name="Hosokawa S."/>
            <person name="Ichikawa Y."/>
            <person name="Idonuma A."/>
            <person name="Iijima M."/>
            <person name="Ikeda M."/>
            <person name="Ikeno M."/>
            <person name="Ito K."/>
            <person name="Ito S."/>
            <person name="Ito T."/>
            <person name="Ito Y."/>
            <person name="Ito Y."/>
            <person name="Iwabuchi A."/>
            <person name="Kamiya K."/>
            <person name="Karasawa W."/>
            <person name="Kurita K."/>
            <person name="Katagiri S."/>
            <person name="Kikuta A."/>
            <person name="Kobayashi H."/>
            <person name="Kobayashi N."/>
            <person name="Machita K."/>
            <person name="Maehara T."/>
            <person name="Masukawa M."/>
            <person name="Mizubayashi T."/>
            <person name="Mukai Y."/>
            <person name="Nagasaki H."/>
            <person name="Nagata Y."/>
            <person name="Naito S."/>
            <person name="Nakashima M."/>
            <person name="Nakama Y."/>
            <person name="Nakamichi Y."/>
            <person name="Nakamura M."/>
            <person name="Meguro A."/>
            <person name="Negishi M."/>
            <person name="Ohta I."/>
            <person name="Ohta T."/>
            <person name="Okamoto M."/>
            <person name="Ono N."/>
            <person name="Saji S."/>
            <person name="Sakaguchi M."/>
            <person name="Sakai K."/>
            <person name="Shibata M."/>
            <person name="Shimokawa T."/>
            <person name="Song J."/>
            <person name="Takazaki Y."/>
            <person name="Terasawa K."/>
            <person name="Tsugane M."/>
            <person name="Tsuji K."/>
            <person name="Ueda S."/>
            <person name="Waki K."/>
            <person name="Yamagata H."/>
            <person name="Yamamoto M."/>
            <person name="Yamamoto S."/>
            <person name="Yamane H."/>
            <person name="Yoshiki S."/>
            <person name="Yoshihara R."/>
            <person name="Yukawa K."/>
            <person name="Zhong H."/>
            <person name="Yano M."/>
            <person name="Yuan Q."/>
            <person name="Ouyang S."/>
            <person name="Liu J."/>
            <person name="Jones K.M."/>
            <person name="Gansberger K."/>
            <person name="Moffat K."/>
            <person name="Hill J."/>
            <person name="Bera J."/>
            <person name="Fadrosh D."/>
            <person name="Jin S."/>
            <person name="Johri S."/>
            <person name="Kim M."/>
            <person name="Overton L."/>
            <person name="Reardon M."/>
            <person name="Tsitrin T."/>
            <person name="Vuong H."/>
            <person name="Weaver B."/>
            <person name="Ciecko A."/>
            <person name="Tallon L."/>
            <person name="Jackson J."/>
            <person name="Pai G."/>
            <person name="Aken S.V."/>
            <person name="Utterback T."/>
            <person name="Reidmuller S."/>
            <person name="Feldblyum T."/>
            <person name="Hsiao J."/>
            <person name="Zismann V."/>
            <person name="Iobst S."/>
            <person name="de Vazeille A.R."/>
            <person name="Buell C.R."/>
            <person name="Ying K."/>
            <person name="Li Y."/>
            <person name="Lu T."/>
            <person name="Huang Y."/>
            <person name="Zhao Q."/>
            <person name="Feng Q."/>
            <person name="Zhang L."/>
            <person name="Zhu J."/>
            <person name="Weng Q."/>
            <person name="Mu J."/>
            <person name="Lu Y."/>
            <person name="Fan D."/>
            <person name="Liu Y."/>
            <person name="Guan J."/>
            <person name="Zhang Y."/>
            <person name="Yu S."/>
            <person name="Liu X."/>
            <person name="Zhang Y."/>
            <person name="Hong G."/>
            <person name="Han B."/>
            <person name="Choisne N."/>
            <person name="Demange N."/>
            <person name="Orjeda G."/>
            <person name="Samain S."/>
            <person name="Cattolico L."/>
            <person name="Pelletier E."/>
            <person name="Couloux A."/>
            <person name="Segurens B."/>
            <person name="Wincker P."/>
            <person name="D'Hont A."/>
            <person name="Scarpelli C."/>
            <person name="Weissenbach J."/>
            <person name="Salanoubat M."/>
            <person name="Quetier F."/>
            <person name="Yu Y."/>
            <person name="Kim H.R."/>
            <person name="Rambo T."/>
            <person name="Currie J."/>
            <person name="Collura K."/>
            <person name="Luo M."/>
            <person name="Yang T."/>
            <person name="Ammiraju J.S.S."/>
            <person name="Engler F."/>
            <person name="Soderlund C."/>
            <person name="Wing R.A."/>
            <person name="Palmer L.E."/>
            <person name="de la Bastide M."/>
            <person name="Spiegel L."/>
            <person name="Nascimento L."/>
            <person name="Zutavern T."/>
            <person name="O'Shaughnessy A."/>
            <person name="Dike S."/>
            <person name="Dedhia N."/>
            <person name="Preston R."/>
            <person name="Balija V."/>
            <person name="McCombie W.R."/>
            <person name="Chow T."/>
            <person name="Chen H."/>
            <person name="Chung M."/>
            <person name="Chen C."/>
            <person name="Shaw J."/>
            <person name="Wu H."/>
            <person name="Hsiao K."/>
            <person name="Chao Y."/>
            <person name="Chu M."/>
            <person name="Cheng C."/>
            <person name="Hour A."/>
            <person name="Lee P."/>
            <person name="Lin S."/>
            <person name="Lin Y."/>
            <person name="Liou J."/>
            <person name="Liu S."/>
            <person name="Hsing Y."/>
            <person name="Raghuvanshi S."/>
            <person name="Mohanty A."/>
            <person name="Bharti A.K."/>
            <person name="Gaur A."/>
            <person name="Gupta V."/>
            <person name="Kumar D."/>
            <person name="Ravi V."/>
            <person name="Vij S."/>
            <person name="Kapur A."/>
            <person name="Khurana P."/>
            <person name="Khurana P."/>
            <person name="Khurana J.P."/>
            <person name="Tyagi A.K."/>
            <person name="Gaikwad K."/>
            <person name="Singh A."/>
            <person name="Dalal V."/>
            <person name="Srivastava S."/>
            <person name="Dixit A."/>
            <person name="Pal A.K."/>
            <person name="Ghazi I.A."/>
            <person name="Yadav M."/>
            <person name="Pandit A."/>
            <person name="Bhargava A."/>
            <person name="Sureshbabu K."/>
            <person name="Batra K."/>
            <person name="Sharma T.R."/>
            <person name="Mohapatra T."/>
            <person name="Singh N.K."/>
            <person name="Messing J."/>
            <person name="Nelson A.B."/>
            <person name="Fuks G."/>
            <person name="Kavchok S."/>
            <person name="Keizer G."/>
            <person name="Linton E."/>
            <person name="Llaca V."/>
            <person name="Song R."/>
            <person name="Tanyolac B."/>
            <person name="Young S."/>
            <person name="Ho-Il K."/>
            <person name="Hahn J.H."/>
            <person name="Sangsakoo G."/>
            <person name="Vanavichit A."/>
            <person name="de Mattos Luiz.A.T."/>
            <person name="Zimmer P.D."/>
            <person name="Malone G."/>
            <person name="Dellagostin O."/>
            <person name="de Oliveira A.C."/>
            <person name="Bevan M."/>
            <person name="Bancroft I."/>
            <person name="Minx P."/>
            <person name="Cordum H."/>
            <person name="Wilson R."/>
            <person name="Cheng Z."/>
            <person name="Jin W."/>
            <person name="Jiang J."/>
            <person name="Leong S.A."/>
            <person name="Iwama H."/>
            <person name="Gojobori T."/>
            <person name="Itoh T."/>
            <person name="Niimura Y."/>
            <person name="Fujii Y."/>
            <person name="Habara T."/>
            <person name="Sakai H."/>
            <person name="Sato Y."/>
            <person name="Wilson G."/>
            <person name="Kumar K."/>
            <person name="McCouch S."/>
            <person name="Juretic N."/>
            <person name="Hoen D."/>
            <person name="Wright S."/>
            <person name="Bruskiewich R."/>
            <person name="Bureau T."/>
            <person name="Miyao A."/>
            <person name="Hirochika H."/>
            <person name="Nishikawa T."/>
            <person name="Kadowaki K."/>
            <person name="Sugiura M."/>
            <person name="Burr B."/>
            <person name="Sasaki T."/>
        </authorList>
    </citation>
    <scope>NUCLEOTIDE SEQUENCE [LARGE SCALE GENOMIC DNA]</scope>
    <source>
        <strain evidence="4">cv. Nipponbare</strain>
    </source>
</reference>
<reference evidence="1" key="1">
    <citation type="journal article" date="2003" name="Science">
        <title>Collection, Mapping, and Annotation of Over 28,000 cDNA Clones from japonica Rice.</title>
        <authorList>
            <person name="Kikuchi S."/>
            <person name="Satoh K."/>
            <person name="Nagata T."/>
            <person name="Kawagashira N."/>
            <person name="Doi K."/>
            <person name="Kishimoto N."/>
            <person name="Yazaki J."/>
            <person name="Ishikawa M."/>
            <person name="Yamada H."/>
            <person name="Ooka H."/>
            <person name="Hotta I."/>
            <person name="Kojima K."/>
            <person name="Namiki T."/>
            <person name="Ohneda E."/>
            <person name="Yahagi W."/>
            <person name="Suzuki K."/>
            <person name="Li C."/>
            <person name="Ohtsuki K."/>
            <person name="Shishiki T."/>
            <person name="Otomo Y."/>
            <person name="Murakami K."/>
            <person name="Iida Y."/>
            <person name="Sugano S."/>
            <person name="Fujimura T."/>
            <person name="Suzuki Y."/>
            <person name="Tsunoda Y."/>
            <person name="Kurosaki T."/>
            <person name="Kodama T."/>
            <person name="Masuda H."/>
            <person name="Kobayashi M."/>
            <person name="Xie Q."/>
            <person name="Lu M."/>
            <person name="Narikawa R."/>
            <person name="Sugiyama A."/>
            <person name="Mizuno K."/>
            <person name="Yokomizo S."/>
            <person name="Niikura J."/>
            <person name="Ikeda R."/>
            <person name="Ishibiki J."/>
            <person name="Kawamata M."/>
            <person name="Yoshimura A."/>
            <person name="Miura J."/>
            <person name="Kusumegi T."/>
            <person name="Oka M."/>
            <person name="Ryu R."/>
            <person name="Ueda M."/>
            <person name="Matsubara K."/>
            <person name="Kawai J."/>
            <person name="Carninci P."/>
            <person name="Adachi J."/>
            <person name="Aizawa K."/>
            <person name="Arakawa T."/>
            <person name="Fukuda S."/>
            <person name="Hara A."/>
            <person name="Hashidume W."/>
            <person name="Hayatsu N."/>
            <person name="Imotani K."/>
            <person name="Ishii Y."/>
            <person name="Itoh M."/>
            <person name="Kagawa I."/>
            <person name="Kondo S."/>
            <person name="Konno H."/>
            <person name="Miyazaki A."/>
            <person name="Osato N."/>
            <person name="Ota Y."/>
            <person name="Saito R."/>
            <person name="Sasaki D."/>
            <person name="Sato K."/>
            <person name="Shibata K."/>
            <person name="Shinagawa A."/>
            <person name="Shiraki T."/>
            <person name="Yoshino M."/>
            <person name="Hayashizaki Y."/>
        </authorList>
    </citation>
    <scope>NUCLEOTIDE SEQUENCE</scope>
</reference>
<name>B7EAV6_ORYSJ</name>
<organism evidence="1">
    <name type="scientific">Oryza sativa subsp. japonica</name>
    <name type="common">Rice</name>
    <dbReference type="NCBI Taxonomy" id="39947"/>
    <lineage>
        <taxon>Eukaryota</taxon>
        <taxon>Viridiplantae</taxon>
        <taxon>Streptophyta</taxon>
        <taxon>Embryophyta</taxon>
        <taxon>Tracheophyta</taxon>
        <taxon>Spermatophyta</taxon>
        <taxon>Magnoliopsida</taxon>
        <taxon>Liliopsida</taxon>
        <taxon>Poales</taxon>
        <taxon>Poaceae</taxon>
        <taxon>BOP clade</taxon>
        <taxon>Oryzoideae</taxon>
        <taxon>Oryzeae</taxon>
        <taxon>Oryzinae</taxon>
        <taxon>Oryza</taxon>
        <taxon>Oryza sativa</taxon>
    </lineage>
</organism>
<protein>
    <submittedName>
        <fullName evidence="2">Os08g0213400 protein</fullName>
    </submittedName>
    <submittedName>
        <fullName evidence="3">Os08g0216600 protein</fullName>
    </submittedName>
    <submittedName>
        <fullName evidence="1">cDNA clone:J013022L16, full insert sequence</fullName>
    </submittedName>
</protein>
<evidence type="ECO:0000313" key="2">
    <source>
        <dbReference type="EMBL" id="BAT04335.1"/>
    </source>
</evidence>
<proteinExistence type="evidence at transcript level"/>
<evidence type="ECO:0000313" key="1">
    <source>
        <dbReference type="EMBL" id="BAG89503.1"/>
    </source>
</evidence>
<sequence length="57" mass="6453">MVCYVTFMGGVILGRSILLSHRAICYRTISCGWKKNKKDQNLGSQTRITFLKSAIPF</sequence>
<evidence type="ECO:0000313" key="3">
    <source>
        <dbReference type="EMBL" id="BAT04352.1"/>
    </source>
</evidence>
<dbReference type="HOGENOM" id="CLU_2999855_0_0_1"/>